<proteinExistence type="inferred from homology"/>
<dbReference type="PROSITE" id="PS51257">
    <property type="entry name" value="PROKAR_LIPOPROTEIN"/>
    <property type="match status" value="1"/>
</dbReference>
<dbReference type="Pfam" id="PF07980">
    <property type="entry name" value="SusD_RagB"/>
    <property type="match status" value="1"/>
</dbReference>
<evidence type="ECO:0000256" key="4">
    <source>
        <dbReference type="ARBA" id="ARBA00023136"/>
    </source>
</evidence>
<accession>A0ABP8B7M7</accession>
<keyword evidence="4" id="KW-0472">Membrane</keyword>
<gene>
    <name evidence="8" type="ORF">GCM10022289_11240</name>
</gene>
<dbReference type="Pfam" id="PF14322">
    <property type="entry name" value="SusD-like_3"/>
    <property type="match status" value="1"/>
</dbReference>
<dbReference type="Gene3D" id="1.25.40.390">
    <property type="match status" value="1"/>
</dbReference>
<reference evidence="9" key="1">
    <citation type="journal article" date="2019" name="Int. J. Syst. Evol. Microbiol.">
        <title>The Global Catalogue of Microorganisms (GCM) 10K type strain sequencing project: providing services to taxonomists for standard genome sequencing and annotation.</title>
        <authorList>
            <consortium name="The Broad Institute Genomics Platform"/>
            <consortium name="The Broad Institute Genome Sequencing Center for Infectious Disease"/>
            <person name="Wu L."/>
            <person name="Ma J."/>
        </authorList>
    </citation>
    <scope>NUCLEOTIDE SEQUENCE [LARGE SCALE GENOMIC DNA]</scope>
    <source>
        <strain evidence="9">JCM 17626</strain>
    </source>
</reference>
<keyword evidence="9" id="KW-1185">Reference proteome</keyword>
<evidence type="ECO:0000259" key="6">
    <source>
        <dbReference type="Pfam" id="PF07980"/>
    </source>
</evidence>
<feature type="domain" description="SusD-like N-terminal" evidence="7">
    <location>
        <begin position="87"/>
        <end position="223"/>
    </location>
</feature>
<feature type="domain" description="RagB/SusD" evidence="6">
    <location>
        <begin position="323"/>
        <end position="668"/>
    </location>
</feature>
<evidence type="ECO:0000313" key="9">
    <source>
        <dbReference type="Proteomes" id="UP001501772"/>
    </source>
</evidence>
<dbReference type="EMBL" id="BAABBY010000002">
    <property type="protein sequence ID" value="GAA4200014.1"/>
    <property type="molecule type" value="Genomic_DNA"/>
</dbReference>
<dbReference type="InterPro" id="IPR011990">
    <property type="entry name" value="TPR-like_helical_dom_sf"/>
</dbReference>
<evidence type="ECO:0000256" key="1">
    <source>
        <dbReference type="ARBA" id="ARBA00004442"/>
    </source>
</evidence>
<evidence type="ECO:0000256" key="3">
    <source>
        <dbReference type="ARBA" id="ARBA00022729"/>
    </source>
</evidence>
<dbReference type="InterPro" id="IPR012944">
    <property type="entry name" value="SusD_RagB_dom"/>
</dbReference>
<comment type="similarity">
    <text evidence="2">Belongs to the SusD family.</text>
</comment>
<protein>
    <submittedName>
        <fullName evidence="8">RagB/SusD family nutrient uptake outer membrane protein</fullName>
    </submittedName>
</protein>
<comment type="caution">
    <text evidence="8">The sequence shown here is derived from an EMBL/GenBank/DDBJ whole genome shotgun (WGS) entry which is preliminary data.</text>
</comment>
<keyword evidence="5" id="KW-0998">Cell outer membrane</keyword>
<organism evidence="8 9">
    <name type="scientific">Pedobacter jeongneungensis</name>
    <dbReference type="NCBI Taxonomy" id="947309"/>
    <lineage>
        <taxon>Bacteria</taxon>
        <taxon>Pseudomonadati</taxon>
        <taxon>Bacteroidota</taxon>
        <taxon>Sphingobacteriia</taxon>
        <taxon>Sphingobacteriales</taxon>
        <taxon>Sphingobacteriaceae</taxon>
        <taxon>Pedobacter</taxon>
    </lineage>
</organism>
<dbReference type="Proteomes" id="UP001501772">
    <property type="component" value="Unassembled WGS sequence"/>
</dbReference>
<evidence type="ECO:0000256" key="2">
    <source>
        <dbReference type="ARBA" id="ARBA00006275"/>
    </source>
</evidence>
<dbReference type="SUPFAM" id="SSF48452">
    <property type="entry name" value="TPR-like"/>
    <property type="match status" value="1"/>
</dbReference>
<evidence type="ECO:0000256" key="5">
    <source>
        <dbReference type="ARBA" id="ARBA00023237"/>
    </source>
</evidence>
<sequence length="676" mass="74905">MIMKRFNFIITVLFAGVFFSCNKLELSPPNIIQDDIALGTDDGVKAYMATLYNNLPIEDFKYSADNQGTNGFNTWNIISTLSINTGENANRNNGGFINPARGYFAEAYKEIRNINYLLANLPKQGLAPASVAKWQAEAYFLRAYTYFALVKRYGGVPILKETQNDYAGVDPSQLLVPRSSEQESYDFIAADLDLAIAGLNTVSENKGRANKFIAAGFKSRVMLTAGSIARYGTPYIVGNVMLNGIPADKANTYFIAAWQAAKLLDGQYSLYRKKWSATDRLSTADNYAELFLDTSSPENIFVKGYSYPESVHSWDALESPQHMTSTYGDRFCPTLDYVELFDGLPKNAKGQLNTLNADGSYKVFNNVRELFDNAEPRLRGTVLLPGQAFKGFNNDIRRGTFIESVDPSVPVQKFFPDDSKTNYTTLAYYNANIKQSSDNRPGVQIPIVLSNGEKILPAGLDGIQSGSGAGSVTGFSGRKYLNPNLTVGATALHMSTQSWIEMRYAEILLNRAEAALEIFQNGGAVAGTDLQADAYNCINDIRSRAGAVLLGSPGELSAVSATPLSAGGYVLAPNRGQQIIRIERRKELAFENKLYWDMIRWRTFDQEVNARTWRRLNPFLFSKGAVNQGTDYVLGKYIFDCRFDERNSAFTFPVRNYYEPIPAGEVAKGLKPNLSN</sequence>
<keyword evidence="3" id="KW-0732">Signal</keyword>
<dbReference type="InterPro" id="IPR033985">
    <property type="entry name" value="SusD-like_N"/>
</dbReference>
<evidence type="ECO:0000313" key="8">
    <source>
        <dbReference type="EMBL" id="GAA4200014.1"/>
    </source>
</evidence>
<name>A0ABP8B7M7_9SPHI</name>
<evidence type="ECO:0000259" key="7">
    <source>
        <dbReference type="Pfam" id="PF14322"/>
    </source>
</evidence>
<comment type="subcellular location">
    <subcellularLocation>
        <location evidence="1">Cell outer membrane</location>
    </subcellularLocation>
</comment>